<evidence type="ECO:0000313" key="2">
    <source>
        <dbReference type="Proteomes" id="UP000651156"/>
    </source>
</evidence>
<dbReference type="Proteomes" id="UP000651156">
    <property type="component" value="Unassembled WGS sequence"/>
</dbReference>
<reference evidence="1 2" key="1">
    <citation type="submission" date="2020-10" db="EMBL/GenBank/DDBJ databases">
        <authorList>
            <person name="Castelo-Branco R."/>
            <person name="Eusebio N."/>
            <person name="Adriana R."/>
            <person name="Vieira A."/>
            <person name="Brugerolle De Fraissinette N."/>
            <person name="Rezende De Castro R."/>
            <person name="Schneider M.P."/>
            <person name="Vasconcelos V."/>
            <person name="Leao P.N."/>
        </authorList>
    </citation>
    <scope>NUCLEOTIDE SEQUENCE [LARGE SCALE GENOMIC DNA]</scope>
    <source>
        <strain evidence="1 2">LEGE 06123</strain>
    </source>
</reference>
<evidence type="ECO:0000313" key="1">
    <source>
        <dbReference type="EMBL" id="MBE9192862.1"/>
    </source>
</evidence>
<accession>A0ABR9UX41</accession>
<keyword evidence="2" id="KW-1185">Reference proteome</keyword>
<comment type="caution">
    <text evidence="1">The sequence shown here is derived from an EMBL/GenBank/DDBJ whole genome shotgun (WGS) entry which is preliminary data.</text>
</comment>
<sequence length="191" mass="21371">MKFLKPKVLLSTTLVLIGISGTTPRVTQAVQLRDGTVYFVQPPDLVSATTTVNSVNAWGATYYFTINVPANADEPLQRVTIKQRDGSDDVRFKLDDSRAFEGTRDRRGTSLTLGEVTRDRENRTVNVMFDPPVAPGRTITIGLRPVRNPLFSGVYLFGVTAFPPGEKAHGQFLGFGRFHFYGNDRPFFLWR</sequence>
<dbReference type="InterPro" id="IPR021256">
    <property type="entry name" value="DUF2808"/>
</dbReference>
<protein>
    <submittedName>
        <fullName evidence="1">DUF2808 domain-containing protein</fullName>
    </submittedName>
</protein>
<dbReference type="RefSeq" id="WP_193934271.1">
    <property type="nucleotide sequence ID" value="NZ_CAWPMZ010000107.1"/>
</dbReference>
<gene>
    <name evidence="1" type="ORF">IQ230_21405</name>
</gene>
<proteinExistence type="predicted"/>
<organism evidence="1 2">
    <name type="scientific">Gloeocapsopsis crepidinum LEGE 06123</name>
    <dbReference type="NCBI Taxonomy" id="588587"/>
    <lineage>
        <taxon>Bacteria</taxon>
        <taxon>Bacillati</taxon>
        <taxon>Cyanobacteriota</taxon>
        <taxon>Cyanophyceae</taxon>
        <taxon>Oscillatoriophycideae</taxon>
        <taxon>Chroococcales</taxon>
        <taxon>Chroococcaceae</taxon>
        <taxon>Gloeocapsopsis</taxon>
    </lineage>
</organism>
<dbReference type="Pfam" id="PF10989">
    <property type="entry name" value="DUF2808"/>
    <property type="match status" value="1"/>
</dbReference>
<dbReference type="EMBL" id="JADEWN010000068">
    <property type="protein sequence ID" value="MBE9192862.1"/>
    <property type="molecule type" value="Genomic_DNA"/>
</dbReference>
<name>A0ABR9UX41_9CHRO</name>